<dbReference type="Proteomes" id="UP000323426">
    <property type="component" value="Unassembled WGS sequence"/>
</dbReference>
<dbReference type="AlphaFoldDB" id="A0A5M6DMT2"/>
<protein>
    <recommendedName>
        <fullName evidence="1">DinB-like domain-containing protein</fullName>
    </recommendedName>
</protein>
<evidence type="ECO:0000313" key="3">
    <source>
        <dbReference type="Proteomes" id="UP000323426"/>
    </source>
</evidence>
<dbReference type="InterPro" id="IPR034660">
    <property type="entry name" value="DinB/YfiT-like"/>
</dbReference>
<reference evidence="2 3" key="1">
    <citation type="submission" date="2019-09" db="EMBL/GenBank/DDBJ databases">
        <title>Genome sequence and assembly of Adhaeribacter sp.</title>
        <authorList>
            <person name="Chhetri G."/>
        </authorList>
    </citation>
    <scope>NUCLEOTIDE SEQUENCE [LARGE SCALE GENOMIC DNA]</scope>
    <source>
        <strain evidence="2 3">DK36</strain>
    </source>
</reference>
<dbReference type="Pfam" id="PF12867">
    <property type="entry name" value="DinB_2"/>
    <property type="match status" value="1"/>
</dbReference>
<evidence type="ECO:0000259" key="1">
    <source>
        <dbReference type="Pfam" id="PF12867"/>
    </source>
</evidence>
<comment type="caution">
    <text evidence="2">The sequence shown here is derived from an EMBL/GenBank/DDBJ whole genome shotgun (WGS) entry which is preliminary data.</text>
</comment>
<proteinExistence type="predicted"/>
<evidence type="ECO:0000313" key="2">
    <source>
        <dbReference type="EMBL" id="KAA5548858.1"/>
    </source>
</evidence>
<gene>
    <name evidence="2" type="ORF">F0145_04925</name>
</gene>
<dbReference type="EMBL" id="VWSF01000002">
    <property type="protein sequence ID" value="KAA5548858.1"/>
    <property type="molecule type" value="Genomic_DNA"/>
</dbReference>
<dbReference type="SUPFAM" id="SSF109854">
    <property type="entry name" value="DinB/YfiT-like putative metalloenzymes"/>
    <property type="match status" value="1"/>
</dbReference>
<accession>A0A5M6DMT2</accession>
<dbReference type="InterPro" id="IPR024775">
    <property type="entry name" value="DinB-like"/>
</dbReference>
<name>A0A5M6DMT2_9BACT</name>
<sequence length="180" mass="20981">MEHLLYPIGRFQPQPDYTMAEINFLINFMEQAPTKFAQPLINLSEADCEKTYRPGSWTIRQLVHHVADIHLLNFLRLKKALTEENFVYTTILMDDWARTPDAAQAPIQDSLAMLSAITPRFVFLVKTLYESTLSKSFYHPVRKIYLSLKQFFYMATWHIAHHQGHIALALGLEPQSFRLK</sequence>
<keyword evidence="3" id="KW-1185">Reference proteome</keyword>
<dbReference type="RefSeq" id="WP_150087185.1">
    <property type="nucleotide sequence ID" value="NZ_VWSF01000002.1"/>
</dbReference>
<organism evidence="2 3">
    <name type="scientific">Adhaeribacter rhizoryzae</name>
    <dbReference type="NCBI Taxonomy" id="2607907"/>
    <lineage>
        <taxon>Bacteria</taxon>
        <taxon>Pseudomonadati</taxon>
        <taxon>Bacteroidota</taxon>
        <taxon>Cytophagia</taxon>
        <taxon>Cytophagales</taxon>
        <taxon>Hymenobacteraceae</taxon>
        <taxon>Adhaeribacter</taxon>
    </lineage>
</organism>
<feature type="domain" description="DinB-like" evidence="1">
    <location>
        <begin position="30"/>
        <end position="166"/>
    </location>
</feature>
<dbReference type="Gene3D" id="1.20.120.450">
    <property type="entry name" value="dinb family like domain"/>
    <property type="match status" value="1"/>
</dbReference>